<gene>
    <name evidence="2" type="ORF">DI487_01155</name>
</gene>
<name>A0A2U8QR62_9FLAO</name>
<dbReference type="Proteomes" id="UP000245429">
    <property type="component" value="Chromosome"/>
</dbReference>
<proteinExistence type="predicted"/>
<evidence type="ECO:0000313" key="2">
    <source>
        <dbReference type="EMBL" id="AWM12612.1"/>
    </source>
</evidence>
<keyword evidence="3" id="KW-1185">Reference proteome</keyword>
<dbReference type="OrthoDB" id="1652165at2"/>
<evidence type="ECO:0008006" key="4">
    <source>
        <dbReference type="Google" id="ProtNLM"/>
    </source>
</evidence>
<feature type="signal peptide" evidence="1">
    <location>
        <begin position="1"/>
        <end position="26"/>
    </location>
</feature>
<sequence>MIKKLLFQFVLLLSFVGYSQSPTCDAADPICSGNVAPFPNTTGVPSFGGPGCLGTTPNPAWFYFQISESGNLEFTLNQGNNAPNYNNQDVDFILWGPFTGPNCVDLYDYSPGATVDNIVDCSYSAAATETISIPNGIAGEFYVLLVTNYSNNSGYIELNQTNQGQSGAGSTDCDIVCGVDLGADQYFCTTNVSCYTLTAEFNQAPTQAGTPTYSWYLDTVFYQSTNVNTLQVCQSGTWSVEVVRPGCSDVATDSVDVVFSSPPVLNTPSDMSGCGPFDLNSQISAIVAPNDPSNYVVYFYLDVFECWGGTSNYIQNPGAFMPTAASTEIYVRVENAGNPSCANADEYFTINLSTCVTATQPSDLYLCDLDGDGVESFDLTQQDATVLGSYTPASDYTITYHTTQAGADDGTIDLATPFNAYLNTSNPQTIYVRLEENATGDYGTTTFELNVLGVPSIVITDPSAVCSPNTVDITDPSVTAGSSNTGTFDYWEDAAATVAVSDPTAIDVSGTYYISTTVGSCSDIQPVAVTINPTPSLVITDPASVCSPTTIDITDPAVTAGSTLGGTLSYWEDAAGTIAVSDPTAIDVSGTYYIMSSLGSCSDIQPVVVTINATPSLVITDPASVCSPNTVDITDPAVTSGSTNLGTFSYWEDAAATVAVSDPTAIDISGTYYIMNAQGSCSDIQPVEVTINPTPSLVITDPASVCSPTTIDITDPAVTAGSTLGGTLSYWEDAAGTIAVSDPTAIDVSGTYYIMSSLGSCSDIQPVVVTINATPSLVITDPASVCSPNTVDITDPAVTSGSTNLGTFSYWEDAAATVAVSDPTAIDISGTYYIMNAQGSCSDIQPVEVTINPTPSLVITDPASVCSPTTIDITDPAVTAGSTLGGTLSYWEDAAGTIAVSDPTAIDVSGTYYIMSSLGSCSDIQPVVVTINATPSLVITDPSAVCSPNTVDITDPAVTSGSTNLGTFSYWEDAAATVAVSDPTAIDISGTYYIMNAQGSCSDIQPVEVTINPTPSLVITDPASVCSPTTIDITDPAVTAGSTLGGTLSYWEDAAGTIVVSDPTAIDVSGTYYIMSSLGSCSDIQPVTVTINSVPGFVVNDPASVCTPSTVDITDPAVTSGSTTIGTLSYWEDAAATVAVSDPTAIDAGGTYYIMNSVNGCAAMEAVNVTINASPTFVSISNNSPICSGETATFYVEGTANAYVAYTIDGGSSTQVQLDTSGQGSISVNNATSDVVVNIISIDNGCTVVVGQNSTVTVNPLPSITSVTNDGPVCEGTSGSFTITGTPGSEVEYTLNGTPGSVTLSSSGTGSVPVANVTVDQNLELSMITNLSTTCSSTVGNSSTLSVLPLPTASISAQSSAVCLNGATFLDFSGTPNATIEFTDGASTYQVQLDASGSYTNWATPDLTVDTTYTLVSVTSLTTPACVQPLGDNVTITINPTPSISDLVYSDQICNGTSTDISFTLNNTTSYYWSATIVNIDNTTYVQGGDETVAINQVVNLQDLLEVGYITVQITPVLSGGSCSGIEEEFTIQVNPMPDPANIDINIASVSVCSGDVVEVNISGLPTGMDFNWVAQTSGLSTTGSTSGTTDSTISLPFTVNDPMQSGTVYFEITPVLGTCVGPVIVSDTITVNPIPGSILEPTVAPEICSGEIVYDDLDIYVGYPNITGVEVYWEVQDAVGVTGALPGNTNVLPAEIPDQLFTTSDSQGYVIYKVWTQLGSCMGEIKYITVYVNPLPEPELENSAICVEQVSGVVYQTTILNAGDFSGGNYQFEWFMDAGSGPVSVATSSNDSTLEVSEAASYYVVVTNLDTNCEGISNTVVVEETNPATNIVTTVTDAFTDSATVVVTVSGGSNGDYLYQLDEESLQSSNVFTGVSSGEHQITVVDTQGCTFLQDTVTVIDYPKYFTPNGDGIHDTWNIVGLNQAEAKLYIFDRYGKLIKQISTLNESQGWDGTYNGHPLPSTDYWFSLQYQENGVAKEFKAHFSLKR</sequence>
<dbReference type="RefSeq" id="WP_109568021.1">
    <property type="nucleotide sequence ID" value="NZ_CP029463.1"/>
</dbReference>
<accession>A0A2U8QR62</accession>
<feature type="chain" id="PRO_5015879602" description="Ig-like domain-containing protein" evidence="1">
    <location>
        <begin position="27"/>
        <end position="1989"/>
    </location>
</feature>
<dbReference type="Pfam" id="PF13585">
    <property type="entry name" value="CHU_C"/>
    <property type="match status" value="1"/>
</dbReference>
<keyword evidence="1" id="KW-0732">Signal</keyword>
<dbReference type="NCBIfam" id="TIGR04131">
    <property type="entry name" value="Bac_Flav_CTERM"/>
    <property type="match status" value="1"/>
</dbReference>
<organism evidence="2 3">
    <name type="scientific">Flavobacterium sediminis</name>
    <dbReference type="NCBI Taxonomy" id="2201181"/>
    <lineage>
        <taxon>Bacteria</taxon>
        <taxon>Pseudomonadati</taxon>
        <taxon>Bacteroidota</taxon>
        <taxon>Flavobacteriia</taxon>
        <taxon>Flavobacteriales</taxon>
        <taxon>Flavobacteriaceae</taxon>
        <taxon>Flavobacterium</taxon>
    </lineage>
</organism>
<dbReference type="EMBL" id="CP029463">
    <property type="protein sequence ID" value="AWM12612.1"/>
    <property type="molecule type" value="Genomic_DNA"/>
</dbReference>
<dbReference type="KEGG" id="fse:DI487_01155"/>
<evidence type="ECO:0000256" key="1">
    <source>
        <dbReference type="SAM" id="SignalP"/>
    </source>
</evidence>
<protein>
    <recommendedName>
        <fullName evidence="4">Ig-like domain-containing protein</fullName>
    </recommendedName>
</protein>
<dbReference type="InterPro" id="IPR026341">
    <property type="entry name" value="T9SS_type_B"/>
</dbReference>
<reference evidence="2 3" key="1">
    <citation type="submission" date="2018-05" db="EMBL/GenBank/DDBJ databases">
        <title>Flavobacterium sp. MEBiC07310.</title>
        <authorList>
            <person name="Baek K."/>
        </authorList>
    </citation>
    <scope>NUCLEOTIDE SEQUENCE [LARGE SCALE GENOMIC DNA]</scope>
    <source>
        <strain evidence="2 3">MEBiC07310</strain>
    </source>
</reference>
<evidence type="ECO:0000313" key="3">
    <source>
        <dbReference type="Proteomes" id="UP000245429"/>
    </source>
</evidence>